<dbReference type="EMBL" id="CP023701">
    <property type="protein sequence ID" value="QEU77881.1"/>
    <property type="molecule type" value="Genomic_DNA"/>
</dbReference>
<dbReference type="RefSeq" id="WP_150516982.1">
    <property type="nucleotide sequence ID" value="NZ_BMVX01000007.1"/>
</dbReference>
<feature type="region of interest" description="Disordered" evidence="1">
    <location>
        <begin position="1"/>
        <end position="31"/>
    </location>
</feature>
<evidence type="ECO:0000256" key="1">
    <source>
        <dbReference type="SAM" id="MobiDB-lite"/>
    </source>
</evidence>
<evidence type="ECO:0000313" key="2">
    <source>
        <dbReference type="EMBL" id="GGZ63035.1"/>
    </source>
</evidence>
<feature type="compositionally biased region" description="Low complexity" evidence="1">
    <location>
        <begin position="16"/>
        <end position="27"/>
    </location>
</feature>
<reference evidence="2" key="3">
    <citation type="submission" date="2020-09" db="EMBL/GenBank/DDBJ databases">
        <authorList>
            <person name="Sun Q."/>
            <person name="Ohkuma M."/>
        </authorList>
    </citation>
    <scope>NUCLEOTIDE SEQUENCE</scope>
    <source>
        <strain evidence="2">JCM 4834</strain>
    </source>
</reference>
<keyword evidence="4" id="KW-1185">Reference proteome</keyword>
<dbReference type="Proteomes" id="UP000634660">
    <property type="component" value="Unassembled WGS sequence"/>
</dbReference>
<sequence length="89" mass="9150">MSESEQERSEQERPGRAGPAPAGAMPASTLGPLARLADGVVELRKRGEITTVREGAAAGSAVAWDAVSDGAREVAAARRAVDEAERPPA</sequence>
<proteinExistence type="predicted"/>
<dbReference type="KEGG" id="ssub:CP968_05940"/>
<dbReference type="AlphaFoldDB" id="A0A5P2UJL6"/>
<accession>A0A5P2UJL6</accession>
<gene>
    <name evidence="3" type="ORF">CP968_05940</name>
    <name evidence="2" type="ORF">GCM10010371_23150</name>
</gene>
<dbReference type="EMBL" id="BMVX01000007">
    <property type="protein sequence ID" value="GGZ63035.1"/>
    <property type="molecule type" value="Genomic_DNA"/>
</dbReference>
<protein>
    <submittedName>
        <fullName evidence="3">Uncharacterized protein</fullName>
    </submittedName>
</protein>
<evidence type="ECO:0000313" key="4">
    <source>
        <dbReference type="Proteomes" id="UP000326831"/>
    </source>
</evidence>
<reference evidence="2" key="1">
    <citation type="journal article" date="2014" name="Int. J. Syst. Evol. Microbiol.">
        <title>Complete genome sequence of Corynebacterium casei LMG S-19264T (=DSM 44701T), isolated from a smear-ripened cheese.</title>
        <authorList>
            <consortium name="US DOE Joint Genome Institute (JGI-PGF)"/>
            <person name="Walter F."/>
            <person name="Albersmeier A."/>
            <person name="Kalinowski J."/>
            <person name="Ruckert C."/>
        </authorList>
    </citation>
    <scope>NUCLEOTIDE SEQUENCE</scope>
    <source>
        <strain evidence="2">JCM 4834</strain>
    </source>
</reference>
<name>A0A5P2UJL6_9ACTN</name>
<evidence type="ECO:0000313" key="3">
    <source>
        <dbReference type="EMBL" id="QEU77881.1"/>
    </source>
</evidence>
<organism evidence="3 4">
    <name type="scientific">Streptomyces subrutilus</name>
    <dbReference type="NCBI Taxonomy" id="36818"/>
    <lineage>
        <taxon>Bacteria</taxon>
        <taxon>Bacillati</taxon>
        <taxon>Actinomycetota</taxon>
        <taxon>Actinomycetes</taxon>
        <taxon>Kitasatosporales</taxon>
        <taxon>Streptomycetaceae</taxon>
        <taxon>Streptomyces</taxon>
    </lineage>
</organism>
<feature type="compositionally biased region" description="Basic and acidic residues" evidence="1">
    <location>
        <begin position="1"/>
        <end position="15"/>
    </location>
</feature>
<reference evidence="3 4" key="2">
    <citation type="submission" date="2017-09" db="EMBL/GenBank/DDBJ databases">
        <authorList>
            <person name="Lee N."/>
            <person name="Cho B.-K."/>
        </authorList>
    </citation>
    <scope>NUCLEOTIDE SEQUENCE [LARGE SCALE GENOMIC DNA]</scope>
    <source>
        <strain evidence="3 4">ATCC 27467</strain>
    </source>
</reference>
<dbReference type="Proteomes" id="UP000326831">
    <property type="component" value="Chromosome"/>
</dbReference>